<protein>
    <submittedName>
        <fullName evidence="1">Uncharacterized protein</fullName>
    </submittedName>
</protein>
<evidence type="ECO:0000313" key="1">
    <source>
        <dbReference type="EMBL" id="KRY81223.1"/>
    </source>
</evidence>
<dbReference type="EMBL" id="JYDT01000250">
    <property type="protein sequence ID" value="KRY81223.1"/>
    <property type="molecule type" value="Genomic_DNA"/>
</dbReference>
<dbReference type="Proteomes" id="UP000054995">
    <property type="component" value="Unassembled WGS sequence"/>
</dbReference>
<comment type="caution">
    <text evidence="1">The sequence shown here is derived from an EMBL/GenBank/DDBJ whole genome shotgun (WGS) entry which is preliminary data.</text>
</comment>
<evidence type="ECO:0000313" key="2">
    <source>
        <dbReference type="Proteomes" id="UP000054995"/>
    </source>
</evidence>
<sequence>MKLMNTPEELNSVQIKNEEKIASYTKTDSTLIIRRQTSCPQAEIETMVWNFNSAMGAFLNQLIVILLKMLKNKN</sequence>
<proteinExistence type="predicted"/>
<keyword evidence="2" id="KW-1185">Reference proteome</keyword>
<dbReference type="AlphaFoldDB" id="A0A0V1F580"/>
<reference evidence="1 2" key="1">
    <citation type="submission" date="2015-01" db="EMBL/GenBank/DDBJ databases">
        <title>Evolution of Trichinella species and genotypes.</title>
        <authorList>
            <person name="Korhonen P.K."/>
            <person name="Edoardo P."/>
            <person name="Giuseppe L.R."/>
            <person name="Gasser R.B."/>
        </authorList>
    </citation>
    <scope>NUCLEOTIDE SEQUENCE [LARGE SCALE GENOMIC DNA]</scope>
    <source>
        <strain evidence="1">ISS470</strain>
    </source>
</reference>
<accession>A0A0V1F580</accession>
<name>A0A0V1F580_TRIPS</name>
<gene>
    <name evidence="1" type="ORF">T4D_12443</name>
</gene>
<organism evidence="1 2">
    <name type="scientific">Trichinella pseudospiralis</name>
    <name type="common">Parasitic roundworm</name>
    <dbReference type="NCBI Taxonomy" id="6337"/>
    <lineage>
        <taxon>Eukaryota</taxon>
        <taxon>Metazoa</taxon>
        <taxon>Ecdysozoa</taxon>
        <taxon>Nematoda</taxon>
        <taxon>Enoplea</taxon>
        <taxon>Dorylaimia</taxon>
        <taxon>Trichinellida</taxon>
        <taxon>Trichinellidae</taxon>
        <taxon>Trichinella</taxon>
    </lineage>
</organism>